<keyword evidence="1" id="KW-1133">Transmembrane helix</keyword>
<organism evidence="2 3">
    <name type="scientific">Lupinus albus</name>
    <name type="common">White lupine</name>
    <name type="synonym">Lupinus termis</name>
    <dbReference type="NCBI Taxonomy" id="3870"/>
    <lineage>
        <taxon>Eukaryota</taxon>
        <taxon>Viridiplantae</taxon>
        <taxon>Streptophyta</taxon>
        <taxon>Embryophyta</taxon>
        <taxon>Tracheophyta</taxon>
        <taxon>Spermatophyta</taxon>
        <taxon>Magnoliopsida</taxon>
        <taxon>eudicotyledons</taxon>
        <taxon>Gunneridae</taxon>
        <taxon>Pentapetalae</taxon>
        <taxon>rosids</taxon>
        <taxon>fabids</taxon>
        <taxon>Fabales</taxon>
        <taxon>Fabaceae</taxon>
        <taxon>Papilionoideae</taxon>
        <taxon>50 kb inversion clade</taxon>
        <taxon>genistoids sensu lato</taxon>
        <taxon>core genistoids</taxon>
        <taxon>Genisteae</taxon>
        <taxon>Lupinus</taxon>
    </lineage>
</organism>
<keyword evidence="1" id="KW-0812">Transmembrane</keyword>
<evidence type="ECO:0000256" key="1">
    <source>
        <dbReference type="SAM" id="Phobius"/>
    </source>
</evidence>
<accession>A0A6A4R6K8</accession>
<dbReference type="Proteomes" id="UP000447434">
    <property type="component" value="Chromosome 1"/>
</dbReference>
<dbReference type="Gene3D" id="1.20.1250.20">
    <property type="entry name" value="MFS general substrate transporter like domains"/>
    <property type="match status" value="1"/>
</dbReference>
<feature type="transmembrane region" description="Helical" evidence="1">
    <location>
        <begin position="99"/>
        <end position="117"/>
    </location>
</feature>
<evidence type="ECO:0000313" key="2">
    <source>
        <dbReference type="EMBL" id="KAE9620886.1"/>
    </source>
</evidence>
<feature type="transmembrane region" description="Helical" evidence="1">
    <location>
        <begin position="12"/>
        <end position="30"/>
    </location>
</feature>
<feature type="transmembrane region" description="Helical" evidence="1">
    <location>
        <begin position="124"/>
        <end position="147"/>
    </location>
</feature>
<dbReference type="AlphaFoldDB" id="A0A6A4R6K8"/>
<dbReference type="InterPro" id="IPR036259">
    <property type="entry name" value="MFS_trans_sf"/>
</dbReference>
<reference evidence="3" key="1">
    <citation type="journal article" date="2020" name="Nat. Commun.">
        <title>Genome sequence of the cluster root forming white lupin.</title>
        <authorList>
            <person name="Hufnagel B."/>
            <person name="Marques A."/>
            <person name="Soriano A."/>
            <person name="Marques L."/>
            <person name="Divol F."/>
            <person name="Doumas P."/>
            <person name="Sallet E."/>
            <person name="Mancinotti D."/>
            <person name="Carrere S."/>
            <person name="Marande W."/>
            <person name="Arribat S."/>
            <person name="Keller J."/>
            <person name="Huneau C."/>
            <person name="Blein T."/>
            <person name="Aime D."/>
            <person name="Laguerre M."/>
            <person name="Taylor J."/>
            <person name="Schubert V."/>
            <person name="Nelson M."/>
            <person name="Geu-Flores F."/>
            <person name="Crespi M."/>
            <person name="Gallardo-Guerrero K."/>
            <person name="Delaux P.-M."/>
            <person name="Salse J."/>
            <person name="Berges H."/>
            <person name="Guyot R."/>
            <person name="Gouzy J."/>
            <person name="Peret B."/>
        </authorList>
    </citation>
    <scope>NUCLEOTIDE SEQUENCE [LARGE SCALE GENOMIC DNA]</scope>
    <source>
        <strain evidence="3">cv. Amiga</strain>
    </source>
</reference>
<keyword evidence="1" id="KW-0472">Membrane</keyword>
<sequence length="149" mass="16773">MYLYLPITQNKTCAFVLLCYFASSKFIIMADIPTSSNVNSVTHRPSSTSTTIRGGWHAAIFIIFVEFAERFAYQGIASNLVLYLTHVMKVPDTIAVKDVNTWFGVSALFPLIGAFIADSYLGRFNTIIISSLIYLLVILYIHCYHYPLV</sequence>
<dbReference type="PANTHER" id="PTHR11654">
    <property type="entry name" value="OLIGOPEPTIDE TRANSPORTER-RELATED"/>
    <property type="match status" value="1"/>
</dbReference>
<evidence type="ECO:0000313" key="3">
    <source>
        <dbReference type="Proteomes" id="UP000447434"/>
    </source>
</evidence>
<proteinExistence type="predicted"/>
<protein>
    <submittedName>
        <fullName evidence="2">Putative proton-dependent oligopeptide transporter family</fullName>
    </submittedName>
</protein>
<name>A0A6A4R6K8_LUPAL</name>
<gene>
    <name evidence="2" type="ORF">Lalb_Chr01g0007771</name>
</gene>
<comment type="caution">
    <text evidence="2">The sequence shown here is derived from an EMBL/GenBank/DDBJ whole genome shotgun (WGS) entry which is preliminary data.</text>
</comment>
<keyword evidence="3" id="KW-1185">Reference proteome</keyword>
<dbReference type="EMBL" id="WOCE01000001">
    <property type="protein sequence ID" value="KAE9620886.1"/>
    <property type="molecule type" value="Genomic_DNA"/>
</dbReference>
<dbReference type="OrthoDB" id="8904098at2759"/>